<dbReference type="InterPro" id="IPR011990">
    <property type="entry name" value="TPR-like_helical_dom_sf"/>
</dbReference>
<dbReference type="SUPFAM" id="SSF52540">
    <property type="entry name" value="P-loop containing nucleoside triphosphate hydrolases"/>
    <property type="match status" value="1"/>
</dbReference>
<reference evidence="2" key="2">
    <citation type="submission" date="2020-09" db="EMBL/GenBank/DDBJ databases">
        <authorList>
            <person name="Sun Q."/>
            <person name="Ohkuma M."/>
        </authorList>
    </citation>
    <scope>NUCLEOTIDE SEQUENCE</scope>
    <source>
        <strain evidence="2">JCM 3276</strain>
    </source>
</reference>
<dbReference type="SUPFAM" id="SSF48452">
    <property type="entry name" value="TPR-like"/>
    <property type="match status" value="2"/>
</dbReference>
<dbReference type="EMBL" id="BMRB01000001">
    <property type="protein sequence ID" value="GGS15057.1"/>
    <property type="molecule type" value="Genomic_DNA"/>
</dbReference>
<dbReference type="InterPro" id="IPR036388">
    <property type="entry name" value="WH-like_DNA-bd_sf"/>
</dbReference>
<organism evidence="2 3">
    <name type="scientific">Actinokineospora fastidiosa</name>
    <dbReference type="NCBI Taxonomy" id="1816"/>
    <lineage>
        <taxon>Bacteria</taxon>
        <taxon>Bacillati</taxon>
        <taxon>Actinomycetota</taxon>
        <taxon>Actinomycetes</taxon>
        <taxon>Pseudonocardiales</taxon>
        <taxon>Pseudonocardiaceae</taxon>
        <taxon>Actinokineospora</taxon>
    </lineage>
</organism>
<reference evidence="2" key="1">
    <citation type="journal article" date="2014" name="Int. J. Syst. Evol. Microbiol.">
        <title>Complete genome sequence of Corynebacterium casei LMG S-19264T (=DSM 44701T), isolated from a smear-ripened cheese.</title>
        <authorList>
            <consortium name="US DOE Joint Genome Institute (JGI-PGF)"/>
            <person name="Walter F."/>
            <person name="Albersmeier A."/>
            <person name="Kalinowski J."/>
            <person name="Ruckert C."/>
        </authorList>
    </citation>
    <scope>NUCLEOTIDE SEQUENCE</scope>
    <source>
        <strain evidence="2">JCM 3276</strain>
    </source>
</reference>
<dbReference type="Pfam" id="PF03704">
    <property type="entry name" value="BTAD"/>
    <property type="match status" value="1"/>
</dbReference>
<dbReference type="AlphaFoldDB" id="A0A918G205"/>
<keyword evidence="3" id="KW-1185">Reference proteome</keyword>
<evidence type="ECO:0000313" key="2">
    <source>
        <dbReference type="EMBL" id="GGS15057.1"/>
    </source>
</evidence>
<dbReference type="RefSeq" id="WP_189208529.1">
    <property type="nucleotide sequence ID" value="NZ_BMRB01000001.1"/>
</dbReference>
<feature type="domain" description="Bacterial transcriptional activator" evidence="1">
    <location>
        <begin position="92"/>
        <end position="234"/>
    </location>
</feature>
<proteinExistence type="predicted"/>
<dbReference type="PANTHER" id="PTHR47691:SF3">
    <property type="entry name" value="HTH-TYPE TRANSCRIPTIONAL REGULATOR RV0890C-RELATED"/>
    <property type="match status" value="1"/>
</dbReference>
<dbReference type="InterPro" id="IPR027417">
    <property type="entry name" value="P-loop_NTPase"/>
</dbReference>
<sequence>MSPDLILLSRVSYRDREITAARLRDLVALLAADLRGGCGTQRLIDELWPDERPENPAKALQILVSRTRAQLGPDLVVRTPTGYRLGLEADQVDSSALVARAAASAQCSRAGDHASALEHAEAGLALWDGGGVDGDGPLSALRADRMAALGSLERARALALSRLNRHAEALDALTALAGERPHDEEVLLELLRSEAATAGPAAALARYETYRRFLRDELGSDPGAAVQALHQRLLQGEPVRHNVAHEPNPLLGRDADLAAVTGLVRTSRVTSIVGPGGLGKTRLAQAVGHQAEQRVVHLVALAGVGSDDDVAGEVASVVGAGEGRIADALGPGALLILDNCEHVLRGAANLVRTLVSTTKDLRVLTTSRAPLGLSSESVYPLPELDLATSVALFEHRARAARPGVELPRDVVAELCERLDGLPLAVELAAARVRVLSVPEIAARLADRFTLLRGGPRDAPARHRTLRAVVDWSWNLLDPDAQAAMTALAVFPGGFTEESAGWLIDGDVLDTIEALVDQSLLKVEDTPTGTRFRMLETVREFAQGPPDERFLAWAVDFGTRYHDAVFGPDAFEVAARIRADEDNLLHALRLSPHPAVAAVLMSLWIIESNYTRLAVVAAEVDPVLVRAEPSDPAVTALTLSTWYKLMLGGSRPERTTDALRAILTAPPDTMIRAFAHVLVGSRPHGDEPLLVAAASALDSYVHEHDGDLDAAIAAADLVLASTDERTTPWQWAMAHSRLAELTLRDDDGERSRDHLLAALPVLERLGAAADVVGLRWWLVLTNLRIGELDEAGRWLELVSRGAEENGSTGYDLAVRAEVLLARGETEAGLALWRRVLDHVRQTEGEPPGHDLWEIEARCVAVVAHARHGALDLVGDALAVLTEHLVDMLDHPVDNPPPYLIQLPLWGAQLLAVGMVDLARGDTRGVRLIALAEACGYLRNFQPTMSVAAARAAAEDADGPAYADAVSEYAGLGREELRLAALAALSGRG</sequence>
<dbReference type="SMART" id="SM01043">
    <property type="entry name" value="BTAD"/>
    <property type="match status" value="1"/>
</dbReference>
<evidence type="ECO:0000259" key="1">
    <source>
        <dbReference type="SMART" id="SM01043"/>
    </source>
</evidence>
<dbReference type="Proteomes" id="UP000660680">
    <property type="component" value="Unassembled WGS sequence"/>
</dbReference>
<name>A0A918G205_9PSEU</name>
<dbReference type="Gene3D" id="3.40.50.300">
    <property type="entry name" value="P-loop containing nucleotide triphosphate hydrolases"/>
    <property type="match status" value="1"/>
</dbReference>
<protein>
    <recommendedName>
        <fullName evidence="1">Bacterial transcriptional activator domain-containing protein</fullName>
    </recommendedName>
</protein>
<dbReference type="Gene3D" id="1.10.10.10">
    <property type="entry name" value="Winged helix-like DNA-binding domain superfamily/Winged helix DNA-binding domain"/>
    <property type="match status" value="1"/>
</dbReference>
<dbReference type="PANTHER" id="PTHR47691">
    <property type="entry name" value="REGULATOR-RELATED"/>
    <property type="match status" value="1"/>
</dbReference>
<gene>
    <name evidence="2" type="ORF">GCM10010171_03730</name>
</gene>
<comment type="caution">
    <text evidence="2">The sequence shown here is derived from an EMBL/GenBank/DDBJ whole genome shotgun (WGS) entry which is preliminary data.</text>
</comment>
<dbReference type="InterPro" id="IPR005158">
    <property type="entry name" value="BTAD"/>
</dbReference>
<accession>A0A918G205</accession>
<evidence type="ECO:0000313" key="3">
    <source>
        <dbReference type="Proteomes" id="UP000660680"/>
    </source>
</evidence>
<dbReference type="Gene3D" id="1.25.40.10">
    <property type="entry name" value="Tetratricopeptide repeat domain"/>
    <property type="match status" value="1"/>
</dbReference>